<dbReference type="CDD" id="cd11386">
    <property type="entry name" value="MCP_signal"/>
    <property type="match status" value="1"/>
</dbReference>
<dbReference type="Pfam" id="PF00672">
    <property type="entry name" value="HAMP"/>
    <property type="match status" value="1"/>
</dbReference>
<evidence type="ECO:0000259" key="8">
    <source>
        <dbReference type="PROSITE" id="PS50885"/>
    </source>
</evidence>
<dbReference type="SMART" id="SM00304">
    <property type="entry name" value="HAMP"/>
    <property type="match status" value="2"/>
</dbReference>
<dbReference type="AlphaFoldDB" id="A0A1C3W5R4"/>
<comment type="similarity">
    <text evidence="3">Belongs to the methyl-accepting chemotaxis (MCP) protein family.</text>
</comment>
<dbReference type="Proteomes" id="UP000199435">
    <property type="component" value="Unassembled WGS sequence"/>
</dbReference>
<dbReference type="GO" id="GO:0016020">
    <property type="term" value="C:membrane"/>
    <property type="evidence" value="ECO:0007669"/>
    <property type="project" value="UniProtKB-SubCell"/>
</dbReference>
<evidence type="ECO:0000256" key="1">
    <source>
        <dbReference type="ARBA" id="ARBA00004370"/>
    </source>
</evidence>
<dbReference type="PANTHER" id="PTHR43531:SF11">
    <property type="entry name" value="METHYL-ACCEPTING CHEMOTAXIS PROTEIN 3"/>
    <property type="match status" value="1"/>
</dbReference>
<protein>
    <submittedName>
        <fullName evidence="9">Methyl-accepting chemotaxis sensory transducer with Cache sensor</fullName>
    </submittedName>
</protein>
<keyword evidence="6" id="KW-0812">Transmembrane</keyword>
<dbReference type="GO" id="GO:0007165">
    <property type="term" value="P:signal transduction"/>
    <property type="evidence" value="ECO:0007669"/>
    <property type="project" value="UniProtKB-KW"/>
</dbReference>
<dbReference type="PROSITE" id="PS50885">
    <property type="entry name" value="HAMP"/>
    <property type="match status" value="2"/>
</dbReference>
<dbReference type="Gene3D" id="3.30.450.20">
    <property type="entry name" value="PAS domain"/>
    <property type="match status" value="2"/>
</dbReference>
<feature type="region of interest" description="Disordered" evidence="5">
    <location>
        <begin position="739"/>
        <end position="764"/>
    </location>
</feature>
<evidence type="ECO:0000256" key="4">
    <source>
        <dbReference type="PROSITE-ProRule" id="PRU00284"/>
    </source>
</evidence>
<feature type="domain" description="HAMP" evidence="8">
    <location>
        <begin position="419"/>
        <end position="471"/>
    </location>
</feature>
<feature type="transmembrane region" description="Helical" evidence="6">
    <location>
        <begin position="318"/>
        <end position="337"/>
    </location>
</feature>
<dbReference type="PROSITE" id="PS50111">
    <property type="entry name" value="CHEMOTAXIS_TRANSDUC_2"/>
    <property type="match status" value="1"/>
</dbReference>
<dbReference type="Gene3D" id="6.10.340.10">
    <property type="match status" value="1"/>
</dbReference>
<evidence type="ECO:0000259" key="7">
    <source>
        <dbReference type="PROSITE" id="PS50111"/>
    </source>
</evidence>
<dbReference type="GO" id="GO:0004888">
    <property type="term" value="F:transmembrane signaling receptor activity"/>
    <property type="evidence" value="ECO:0007669"/>
    <property type="project" value="InterPro"/>
</dbReference>
<dbReference type="Pfam" id="PF22673">
    <property type="entry name" value="MCP-like_PDC_1"/>
    <property type="match status" value="1"/>
</dbReference>
<keyword evidence="10" id="KW-1185">Reference proteome</keyword>
<dbReference type="EMBL" id="FMAH01000023">
    <property type="protein sequence ID" value="SCB35380.1"/>
    <property type="molecule type" value="Genomic_DNA"/>
</dbReference>
<dbReference type="STRING" id="411945.GA0061102_102362"/>
<dbReference type="CDD" id="cd06225">
    <property type="entry name" value="HAMP"/>
    <property type="match status" value="1"/>
</dbReference>
<evidence type="ECO:0000256" key="3">
    <source>
        <dbReference type="ARBA" id="ARBA00029447"/>
    </source>
</evidence>
<proteinExistence type="inferred from homology"/>
<dbReference type="SUPFAM" id="SSF58104">
    <property type="entry name" value="Methyl-accepting chemotaxis protein (MCP) signaling domain"/>
    <property type="match status" value="1"/>
</dbReference>
<dbReference type="CDD" id="cd12912">
    <property type="entry name" value="PDC2_MCP_like"/>
    <property type="match status" value="1"/>
</dbReference>
<feature type="compositionally biased region" description="Low complexity" evidence="5">
    <location>
        <begin position="744"/>
        <end position="762"/>
    </location>
</feature>
<dbReference type="SMART" id="SM00283">
    <property type="entry name" value="MA"/>
    <property type="match status" value="1"/>
</dbReference>
<feature type="domain" description="Methyl-accepting transducer" evidence="7">
    <location>
        <begin position="476"/>
        <end position="705"/>
    </location>
</feature>
<keyword evidence="6" id="KW-0472">Membrane</keyword>
<dbReference type="Gene3D" id="1.10.287.950">
    <property type="entry name" value="Methyl-accepting chemotaxis protein"/>
    <property type="match status" value="1"/>
</dbReference>
<keyword evidence="2" id="KW-0145">Chemotaxis</keyword>
<evidence type="ECO:0000313" key="9">
    <source>
        <dbReference type="EMBL" id="SCB35380.1"/>
    </source>
</evidence>
<evidence type="ECO:0000256" key="2">
    <source>
        <dbReference type="ARBA" id="ARBA00022500"/>
    </source>
</evidence>
<gene>
    <name evidence="9" type="ORF">GA0061102_102362</name>
</gene>
<dbReference type="PRINTS" id="PR00260">
    <property type="entry name" value="CHEMTRNSDUCR"/>
</dbReference>
<accession>A0A1C3W5R4</accession>
<organism evidence="9 10">
    <name type="scientific">Rhizobium miluonense</name>
    <dbReference type="NCBI Taxonomy" id="411945"/>
    <lineage>
        <taxon>Bacteria</taxon>
        <taxon>Pseudomonadati</taxon>
        <taxon>Pseudomonadota</taxon>
        <taxon>Alphaproteobacteria</taxon>
        <taxon>Hyphomicrobiales</taxon>
        <taxon>Rhizobiaceae</taxon>
        <taxon>Rhizobium/Agrobacterium group</taxon>
        <taxon>Rhizobium</taxon>
    </lineage>
</organism>
<reference evidence="10" key="1">
    <citation type="submission" date="2016-08" db="EMBL/GenBank/DDBJ databases">
        <authorList>
            <person name="Varghese N."/>
            <person name="Submissions Spin"/>
        </authorList>
    </citation>
    <scope>NUCLEOTIDE SEQUENCE [LARGE SCALE GENOMIC DNA]</scope>
    <source>
        <strain evidence="10">HAMBI 2971</strain>
    </source>
</reference>
<keyword evidence="4" id="KW-0807">Transducer</keyword>
<dbReference type="SUPFAM" id="SSF158472">
    <property type="entry name" value="HAMP domain-like"/>
    <property type="match status" value="1"/>
</dbReference>
<keyword evidence="6" id="KW-1133">Transmembrane helix</keyword>
<dbReference type="FunFam" id="1.10.287.950:FF:000001">
    <property type="entry name" value="Methyl-accepting chemotaxis sensory transducer"/>
    <property type="match status" value="1"/>
</dbReference>
<dbReference type="RefSeq" id="WP_092851946.1">
    <property type="nucleotide sequence ID" value="NZ_FMAH01000023.1"/>
</dbReference>
<dbReference type="PANTHER" id="PTHR43531">
    <property type="entry name" value="PROTEIN ICFG"/>
    <property type="match status" value="1"/>
</dbReference>
<dbReference type="Pfam" id="PF00015">
    <property type="entry name" value="MCPsignal"/>
    <property type="match status" value="1"/>
</dbReference>
<dbReference type="InterPro" id="IPR051310">
    <property type="entry name" value="MCP_chemotaxis"/>
</dbReference>
<feature type="domain" description="HAMP" evidence="8">
    <location>
        <begin position="338"/>
        <end position="391"/>
    </location>
</feature>
<evidence type="ECO:0000256" key="6">
    <source>
        <dbReference type="SAM" id="Phobius"/>
    </source>
</evidence>
<dbReference type="InterPro" id="IPR004089">
    <property type="entry name" value="MCPsignal_dom"/>
</dbReference>
<dbReference type="InterPro" id="IPR004090">
    <property type="entry name" value="Chemotax_Me-accpt_rcpt"/>
</dbReference>
<dbReference type="InterPro" id="IPR003660">
    <property type="entry name" value="HAMP_dom"/>
</dbReference>
<evidence type="ECO:0000256" key="5">
    <source>
        <dbReference type="SAM" id="MobiDB-lite"/>
    </source>
</evidence>
<dbReference type="CDD" id="cd12913">
    <property type="entry name" value="PDC1_MCP_like"/>
    <property type="match status" value="1"/>
</dbReference>
<name>A0A1C3W5R4_9HYPH</name>
<evidence type="ECO:0000313" key="10">
    <source>
        <dbReference type="Proteomes" id="UP000199435"/>
    </source>
</evidence>
<sequence>MILKSATSRNILSVAACGVVATVAASAILIDSAYTNIRQSSLNEMQQIARTTAAGSEKTLGEAITVVNSLETVLSTMKDAGDANRTTADKILKNMLDGNPTALGVWTGWEPDAFDGKDKDFAGKEGHDATGRYIPYWVRSGGQITHVPLADYTVSGAGDYYQLPFNQRKTVVIEPYSYAIDGKQVLMTSIAKPIMVDGKPVGVAGLDMALDDAQKAISAIHPMGTGFMSLVTNGGGMISHPDAALIGKNIKDGGAETAGWDRLIANPGTEHEITGPDGGIYFAIAEPVKLTDTISWYAVVVVPKATVFAQVNSVVRNAVVVTSIAAILLGLAGWLIARKFIRRIENVIGETDRIANGDLNVALKDREARDEIGDLSRSLHILLESNREKVRLEAEAEVSRATQETERAERARINDAQEAEVKFAVGELAAGLIQLSDGNMTVRLDQPFTSALDAIRGNFNASVEKLQAAMISFSENASVIQSGSEEIRTGADDLAKRTEQQAASVEETAAALEQITTSIKDSTTRAEEAAALVGRTKGNAERSGQIVHSAVEAMTGIEQSSQSISNIIGVIDDIAFQTNLLALNAGVEAARAGEAGKGFAVVAQEVRELAQRSATAAKEIKALIHSSGDQVKKGVSLVDQTGEALRAIVQEVQLIDTNVQAIVQSAREQSTGLQEINTAVNQMDHATQKNAAMVEESNAATHTLASEVSSLSARLAQFKLSTAAGRVVSLGASMQRKNDTVSHAAPAGRASGAGAQPSGQRALGEKLRSAFGRTSQAASPVWEDF</sequence>
<comment type="subcellular location">
    <subcellularLocation>
        <location evidence="1">Membrane</location>
    </subcellularLocation>
</comment>
<dbReference type="GO" id="GO:0006935">
    <property type="term" value="P:chemotaxis"/>
    <property type="evidence" value="ECO:0007669"/>
    <property type="project" value="UniProtKB-KW"/>
</dbReference>
<dbReference type="OrthoDB" id="3378718at2"/>